<evidence type="ECO:0000313" key="3">
    <source>
        <dbReference type="Proteomes" id="UP001281003"/>
    </source>
</evidence>
<feature type="region of interest" description="Disordered" evidence="1">
    <location>
        <begin position="1"/>
        <end position="42"/>
    </location>
</feature>
<evidence type="ECO:0000256" key="1">
    <source>
        <dbReference type="SAM" id="MobiDB-lite"/>
    </source>
</evidence>
<feature type="region of interest" description="Disordered" evidence="1">
    <location>
        <begin position="197"/>
        <end position="243"/>
    </location>
</feature>
<feature type="compositionally biased region" description="Basic and acidic residues" evidence="1">
    <location>
        <begin position="213"/>
        <end position="226"/>
    </location>
</feature>
<accession>A0AAE0UF41</accession>
<feature type="compositionally biased region" description="Basic residues" evidence="1">
    <location>
        <begin position="227"/>
        <end position="243"/>
    </location>
</feature>
<comment type="caution">
    <text evidence="2">The sequence shown here is derived from an EMBL/GenBank/DDBJ whole genome shotgun (WGS) entry which is preliminary data.</text>
</comment>
<protein>
    <submittedName>
        <fullName evidence="2">Uncharacterized protein</fullName>
    </submittedName>
</protein>
<name>A0AAE0UF41_SORBR</name>
<evidence type="ECO:0000313" key="2">
    <source>
        <dbReference type="EMBL" id="KAK3401500.1"/>
    </source>
</evidence>
<organism evidence="2 3">
    <name type="scientific">Sordaria brevicollis</name>
    <dbReference type="NCBI Taxonomy" id="83679"/>
    <lineage>
        <taxon>Eukaryota</taxon>
        <taxon>Fungi</taxon>
        <taxon>Dikarya</taxon>
        <taxon>Ascomycota</taxon>
        <taxon>Pezizomycotina</taxon>
        <taxon>Sordariomycetes</taxon>
        <taxon>Sordariomycetidae</taxon>
        <taxon>Sordariales</taxon>
        <taxon>Sordariaceae</taxon>
        <taxon>Sordaria</taxon>
    </lineage>
</organism>
<dbReference type="EMBL" id="JAUTDP010000002">
    <property type="protein sequence ID" value="KAK3401500.1"/>
    <property type="molecule type" value="Genomic_DNA"/>
</dbReference>
<proteinExistence type="predicted"/>
<reference evidence="2" key="2">
    <citation type="submission" date="2023-07" db="EMBL/GenBank/DDBJ databases">
        <authorList>
            <consortium name="Lawrence Berkeley National Laboratory"/>
            <person name="Haridas S."/>
            <person name="Hensen N."/>
            <person name="Bonometti L."/>
            <person name="Westerberg I."/>
            <person name="Brannstrom I.O."/>
            <person name="Guillou S."/>
            <person name="Cros-Aarteil S."/>
            <person name="Calhoun S."/>
            <person name="Kuo A."/>
            <person name="Mondo S."/>
            <person name="Pangilinan J."/>
            <person name="Riley R."/>
            <person name="LaButti K."/>
            <person name="Andreopoulos B."/>
            <person name="Lipzen A."/>
            <person name="Chen C."/>
            <person name="Yanf M."/>
            <person name="Daum C."/>
            <person name="Ng V."/>
            <person name="Clum A."/>
            <person name="Steindorff A."/>
            <person name="Ohm R."/>
            <person name="Martin F."/>
            <person name="Silar P."/>
            <person name="Natvig D."/>
            <person name="Lalanne C."/>
            <person name="Gautier V."/>
            <person name="Ament-velasquez S.L."/>
            <person name="Kruys A."/>
            <person name="Hutchinson M.I."/>
            <person name="Powell A.J."/>
            <person name="Barry K."/>
            <person name="Miller A.N."/>
            <person name="Grigoriev I.V."/>
            <person name="Debuchy R."/>
            <person name="Gladieux P."/>
            <person name="Thoren M.H."/>
            <person name="Johannesson H."/>
        </authorList>
    </citation>
    <scope>NUCLEOTIDE SEQUENCE</scope>
    <source>
        <strain evidence="2">FGSC 1904</strain>
    </source>
</reference>
<dbReference type="Proteomes" id="UP001281003">
    <property type="component" value="Unassembled WGS sequence"/>
</dbReference>
<sequence>MPNILSTDRPEAAAAPVASDALVQPISPSPSSPDSNATSSSTDTVREAYDLILYMIKSLDWDVRERIEGSSIDPGRKFLIKADLHKDLLEKQRDLGSGNGQDFKRMTVENRENIIRKIEETIARYFERINDEERAALEHILQMGPDEVKDALLGVEEKLDESTIVPPAPVQVMKIMQELHDLGIKFDWSHNVKEATNVTEAKGKGIEEEETKGEDPQGKDTAEKGTKGKKAKGKKGSKSIKNS</sequence>
<keyword evidence="3" id="KW-1185">Reference proteome</keyword>
<reference evidence="2" key="1">
    <citation type="journal article" date="2023" name="Mol. Phylogenet. Evol.">
        <title>Genome-scale phylogeny and comparative genomics of the fungal order Sordariales.</title>
        <authorList>
            <person name="Hensen N."/>
            <person name="Bonometti L."/>
            <person name="Westerberg I."/>
            <person name="Brannstrom I.O."/>
            <person name="Guillou S."/>
            <person name="Cros-Aarteil S."/>
            <person name="Calhoun S."/>
            <person name="Haridas S."/>
            <person name="Kuo A."/>
            <person name="Mondo S."/>
            <person name="Pangilinan J."/>
            <person name="Riley R."/>
            <person name="LaButti K."/>
            <person name="Andreopoulos B."/>
            <person name="Lipzen A."/>
            <person name="Chen C."/>
            <person name="Yan M."/>
            <person name="Daum C."/>
            <person name="Ng V."/>
            <person name="Clum A."/>
            <person name="Steindorff A."/>
            <person name="Ohm R.A."/>
            <person name="Martin F."/>
            <person name="Silar P."/>
            <person name="Natvig D.O."/>
            <person name="Lalanne C."/>
            <person name="Gautier V."/>
            <person name="Ament-Velasquez S.L."/>
            <person name="Kruys A."/>
            <person name="Hutchinson M.I."/>
            <person name="Powell A.J."/>
            <person name="Barry K."/>
            <person name="Miller A.N."/>
            <person name="Grigoriev I.V."/>
            <person name="Debuchy R."/>
            <person name="Gladieux P."/>
            <person name="Hiltunen Thoren M."/>
            <person name="Johannesson H."/>
        </authorList>
    </citation>
    <scope>NUCLEOTIDE SEQUENCE</scope>
    <source>
        <strain evidence="2">FGSC 1904</strain>
    </source>
</reference>
<dbReference type="AlphaFoldDB" id="A0AAE0UF41"/>
<gene>
    <name evidence="2" type="ORF">B0T20DRAFT_475621</name>
</gene>
<feature type="compositionally biased region" description="Low complexity" evidence="1">
    <location>
        <begin position="12"/>
        <end position="21"/>
    </location>
</feature>
<feature type="compositionally biased region" description="Low complexity" evidence="1">
    <location>
        <begin position="32"/>
        <end position="42"/>
    </location>
</feature>